<dbReference type="InterPro" id="IPR009784">
    <property type="entry name" value="DUF1349"/>
</dbReference>
<dbReference type="Gene3D" id="2.60.120.200">
    <property type="match status" value="1"/>
</dbReference>
<dbReference type="OrthoDB" id="42525at2759"/>
<keyword evidence="2" id="KW-1185">Reference proteome</keyword>
<name>A0A7S9KR45_EPIFF</name>
<evidence type="ECO:0000313" key="2">
    <source>
        <dbReference type="Proteomes" id="UP000594364"/>
    </source>
</evidence>
<reference evidence="1 2" key="1">
    <citation type="journal article" date="2018" name="PLoS Genet.">
        <title>Repeat elements organise 3D genome structure and mediate transcription in the filamentous fungus Epichloe festucae.</title>
        <authorList>
            <person name="Winter D.J."/>
            <person name="Ganley A.R.D."/>
            <person name="Young C.A."/>
            <person name="Liachko I."/>
            <person name="Schardl C.L."/>
            <person name="Dupont P.Y."/>
            <person name="Berry D."/>
            <person name="Ram A."/>
            <person name="Scott B."/>
            <person name="Cox M.P."/>
        </authorList>
    </citation>
    <scope>NUCLEOTIDE SEQUENCE [LARGE SCALE GENOMIC DNA]</scope>
    <source>
        <strain evidence="1 2">Fl1</strain>
    </source>
</reference>
<protein>
    <submittedName>
        <fullName evidence="1">Uncharacterized protein</fullName>
    </submittedName>
</protein>
<dbReference type="PANTHER" id="PTHR35332:SF2">
    <property type="entry name" value="REGULATION OF ENOLASE PROTEIN 1"/>
    <property type="match status" value="1"/>
</dbReference>
<accession>A0A7S9KR45</accession>
<dbReference type="PANTHER" id="PTHR35332">
    <property type="entry name" value="REGULATION OF ENOLASE PROTEIN 1"/>
    <property type="match status" value="1"/>
</dbReference>
<gene>
    <name evidence="1" type="ORF">C2857_000142</name>
</gene>
<sequence length="189" mass="21386">MQTPLTFAADPNTDIWKKPPTHDVFSAPHRLHSKGPSLKFVSATLTFIATYTRQFDQAGILLTYTKDSDRKWIKSGVELFNDAPRLSTVCTDMYSDWSVSDAPRGDEIRTGCKPVNITVERMDDELGTSLWVYHVDGSEKTPLREITWPFGTAGEGWELEVSAAVARPYKETKDKMEATFQSFDVTWKN</sequence>
<dbReference type="EMBL" id="CP031387">
    <property type="protein sequence ID" value="QPG98814.1"/>
    <property type="molecule type" value="Genomic_DNA"/>
</dbReference>
<organism evidence="1 2">
    <name type="scientific">Epichloe festucae (strain Fl1)</name>
    <dbReference type="NCBI Taxonomy" id="877507"/>
    <lineage>
        <taxon>Eukaryota</taxon>
        <taxon>Fungi</taxon>
        <taxon>Dikarya</taxon>
        <taxon>Ascomycota</taxon>
        <taxon>Pezizomycotina</taxon>
        <taxon>Sordariomycetes</taxon>
        <taxon>Hypocreomycetidae</taxon>
        <taxon>Hypocreales</taxon>
        <taxon>Clavicipitaceae</taxon>
        <taxon>Epichloe</taxon>
    </lineage>
</organism>
<dbReference type="Pfam" id="PF07081">
    <property type="entry name" value="DUF1349"/>
    <property type="match status" value="1"/>
</dbReference>
<evidence type="ECO:0000313" key="1">
    <source>
        <dbReference type="EMBL" id="QPG98814.1"/>
    </source>
</evidence>
<dbReference type="AlphaFoldDB" id="A0A7S9KR45"/>
<dbReference type="Proteomes" id="UP000594364">
    <property type="component" value="Chromosome 3"/>
</dbReference>
<proteinExistence type="predicted"/>